<keyword evidence="11 15" id="KW-1133">Transmembrane helix</keyword>
<organism evidence="17 18">
    <name type="scientific">Hevea brasiliensis</name>
    <name type="common">Para rubber tree</name>
    <name type="synonym">Siphonia brasiliensis</name>
    <dbReference type="NCBI Taxonomy" id="3981"/>
    <lineage>
        <taxon>Eukaryota</taxon>
        <taxon>Viridiplantae</taxon>
        <taxon>Streptophyta</taxon>
        <taxon>Embryophyta</taxon>
        <taxon>Tracheophyta</taxon>
        <taxon>Spermatophyta</taxon>
        <taxon>Magnoliopsida</taxon>
        <taxon>eudicotyledons</taxon>
        <taxon>Gunneridae</taxon>
        <taxon>Pentapetalae</taxon>
        <taxon>rosids</taxon>
        <taxon>fabids</taxon>
        <taxon>Malpighiales</taxon>
        <taxon>Euphorbiaceae</taxon>
        <taxon>Crotonoideae</taxon>
        <taxon>Micrandreae</taxon>
        <taxon>Hevea</taxon>
    </lineage>
</organism>
<keyword evidence="9" id="KW-0833">Ubl conjugation pathway</keyword>
<feature type="domain" description="RING-type" evidence="16">
    <location>
        <begin position="106"/>
        <end position="148"/>
    </location>
</feature>
<dbReference type="GO" id="GO:0016567">
    <property type="term" value="P:protein ubiquitination"/>
    <property type="evidence" value="ECO:0007669"/>
    <property type="project" value="InterPro"/>
</dbReference>
<reference evidence="17 18" key="1">
    <citation type="journal article" date="2020" name="Mol. Plant">
        <title>The Chromosome-Based Rubber Tree Genome Provides New Insights into Spurge Genome Evolution and Rubber Biosynthesis.</title>
        <authorList>
            <person name="Liu J."/>
            <person name="Shi C."/>
            <person name="Shi C.C."/>
            <person name="Li W."/>
            <person name="Zhang Q.J."/>
            <person name="Zhang Y."/>
            <person name="Li K."/>
            <person name="Lu H.F."/>
            <person name="Shi C."/>
            <person name="Zhu S.T."/>
            <person name="Xiao Z.Y."/>
            <person name="Nan H."/>
            <person name="Yue Y."/>
            <person name="Zhu X.G."/>
            <person name="Wu Y."/>
            <person name="Hong X.N."/>
            <person name="Fan G.Y."/>
            <person name="Tong Y."/>
            <person name="Zhang D."/>
            <person name="Mao C.L."/>
            <person name="Liu Y.L."/>
            <person name="Hao S.J."/>
            <person name="Liu W.Q."/>
            <person name="Lv M.Q."/>
            <person name="Zhang H.B."/>
            <person name="Liu Y."/>
            <person name="Hu-Tang G.R."/>
            <person name="Wang J.P."/>
            <person name="Wang J.H."/>
            <person name="Sun Y.H."/>
            <person name="Ni S.B."/>
            <person name="Chen W.B."/>
            <person name="Zhang X.C."/>
            <person name="Jiao Y.N."/>
            <person name="Eichler E.E."/>
            <person name="Li G.H."/>
            <person name="Liu X."/>
            <person name="Gao L.Z."/>
        </authorList>
    </citation>
    <scope>NUCLEOTIDE SEQUENCE [LARGE SCALE GENOMIC DNA]</scope>
    <source>
        <strain evidence="18">cv. GT1</strain>
        <tissue evidence="17">Leaf</tissue>
    </source>
</reference>
<evidence type="ECO:0000256" key="10">
    <source>
        <dbReference type="ARBA" id="ARBA00022833"/>
    </source>
</evidence>
<evidence type="ECO:0000256" key="14">
    <source>
        <dbReference type="PROSITE-ProRule" id="PRU00175"/>
    </source>
</evidence>
<keyword evidence="18" id="KW-1185">Reference proteome</keyword>
<evidence type="ECO:0000256" key="7">
    <source>
        <dbReference type="ARBA" id="ARBA00022723"/>
    </source>
</evidence>
<proteinExistence type="inferred from homology"/>
<gene>
    <name evidence="17" type="ORF">GH714_015664</name>
</gene>
<evidence type="ECO:0000256" key="15">
    <source>
        <dbReference type="SAM" id="Phobius"/>
    </source>
</evidence>
<comment type="caution">
    <text evidence="17">The sequence shown here is derived from an EMBL/GenBank/DDBJ whole genome shotgun (WGS) entry which is preliminary data.</text>
</comment>
<dbReference type="GO" id="GO:0061630">
    <property type="term" value="F:ubiquitin protein ligase activity"/>
    <property type="evidence" value="ECO:0007669"/>
    <property type="project" value="UniProtKB-EC"/>
</dbReference>
<keyword evidence="5" id="KW-0808">Transferase</keyword>
<evidence type="ECO:0000256" key="4">
    <source>
        <dbReference type="ARBA" id="ARBA00012483"/>
    </source>
</evidence>
<accession>A0A6A6LSK3</accession>
<evidence type="ECO:0000256" key="13">
    <source>
        <dbReference type="ARBA" id="ARBA00024209"/>
    </source>
</evidence>
<dbReference type="SMART" id="SM00184">
    <property type="entry name" value="RING"/>
    <property type="match status" value="1"/>
</dbReference>
<evidence type="ECO:0000259" key="16">
    <source>
        <dbReference type="PROSITE" id="PS50089"/>
    </source>
</evidence>
<comment type="similarity">
    <text evidence="13">Belongs to the RING-type zinc finger family. ATL subfamily.</text>
</comment>
<dbReference type="PROSITE" id="PS50089">
    <property type="entry name" value="ZF_RING_2"/>
    <property type="match status" value="1"/>
</dbReference>
<dbReference type="EC" id="2.3.2.27" evidence="4"/>
<dbReference type="PANTHER" id="PTHR46913">
    <property type="entry name" value="RING-H2 FINGER PROTEIN ATL16"/>
    <property type="match status" value="1"/>
</dbReference>
<keyword evidence="8 14" id="KW-0863">Zinc-finger</keyword>
<evidence type="ECO:0000256" key="6">
    <source>
        <dbReference type="ARBA" id="ARBA00022692"/>
    </source>
</evidence>
<evidence type="ECO:0000256" key="3">
    <source>
        <dbReference type="ARBA" id="ARBA00004906"/>
    </source>
</evidence>
<comment type="pathway">
    <text evidence="3">Protein modification; protein ubiquitination.</text>
</comment>
<comment type="subcellular location">
    <subcellularLocation>
        <location evidence="2">Membrane</location>
        <topology evidence="2">Single-pass membrane protein</topology>
    </subcellularLocation>
</comment>
<evidence type="ECO:0000256" key="12">
    <source>
        <dbReference type="ARBA" id="ARBA00023136"/>
    </source>
</evidence>
<evidence type="ECO:0000313" key="18">
    <source>
        <dbReference type="Proteomes" id="UP000467840"/>
    </source>
</evidence>
<comment type="catalytic activity">
    <reaction evidence="1">
        <text>S-ubiquitinyl-[E2 ubiquitin-conjugating enzyme]-L-cysteine + [acceptor protein]-L-lysine = [E2 ubiquitin-conjugating enzyme]-L-cysteine + N(6)-ubiquitinyl-[acceptor protein]-L-lysine.</text>
        <dbReference type="EC" id="2.3.2.27"/>
    </reaction>
</comment>
<dbReference type="SUPFAM" id="SSF57850">
    <property type="entry name" value="RING/U-box"/>
    <property type="match status" value="1"/>
</dbReference>
<dbReference type="Pfam" id="PF13639">
    <property type="entry name" value="zf-RING_2"/>
    <property type="match status" value="1"/>
</dbReference>
<protein>
    <recommendedName>
        <fullName evidence="4">RING-type E3 ubiquitin transferase</fullName>
        <ecNumber evidence="4">2.3.2.27</ecNumber>
    </recommendedName>
</protein>
<keyword evidence="12 15" id="KW-0472">Membrane</keyword>
<dbReference type="Gene3D" id="3.30.40.10">
    <property type="entry name" value="Zinc/RING finger domain, C3HC4 (zinc finger)"/>
    <property type="match status" value="1"/>
</dbReference>
<name>A0A6A6LSK3_HEVBR</name>
<evidence type="ECO:0000256" key="9">
    <source>
        <dbReference type="ARBA" id="ARBA00022786"/>
    </source>
</evidence>
<dbReference type="PANTHER" id="PTHR46913:SF1">
    <property type="entry name" value="RING-H2 FINGER PROTEIN ATL16"/>
    <property type="match status" value="1"/>
</dbReference>
<evidence type="ECO:0000256" key="8">
    <source>
        <dbReference type="ARBA" id="ARBA00022771"/>
    </source>
</evidence>
<dbReference type="Proteomes" id="UP000467840">
    <property type="component" value="Chromosome 16"/>
</dbReference>
<keyword evidence="6 15" id="KW-0812">Transmembrane</keyword>
<dbReference type="InterPro" id="IPR013083">
    <property type="entry name" value="Znf_RING/FYVE/PHD"/>
</dbReference>
<evidence type="ECO:0000313" key="17">
    <source>
        <dbReference type="EMBL" id="KAF2303238.1"/>
    </source>
</evidence>
<sequence length="227" mass="25362">MGSEDDDKRFGVSRKIMVAAIFSLFAVVVLIVLLHLYSRYLLIRRERRQRAALYRQTRQIAPDMDSNYSTEPPKVGVDALVKASFPTYPYKPTNQPELGYGEPTECSVCLGNIVEDTLVKVLPNCKHMFHVECIDMWLGSNTTCPICRTLAEPRVQPVERELGSDQIQVEPSAPPLTGGSGSLLGSFRWMVTRERSSRARSCGDEVALDIHIAFGTYIRAKNAIIAL</sequence>
<keyword evidence="7" id="KW-0479">Metal-binding</keyword>
<dbReference type="GO" id="GO:0008270">
    <property type="term" value="F:zinc ion binding"/>
    <property type="evidence" value="ECO:0007669"/>
    <property type="project" value="UniProtKB-KW"/>
</dbReference>
<keyword evidence="10" id="KW-0862">Zinc</keyword>
<dbReference type="InterPro" id="IPR001841">
    <property type="entry name" value="Znf_RING"/>
</dbReference>
<dbReference type="GO" id="GO:0016020">
    <property type="term" value="C:membrane"/>
    <property type="evidence" value="ECO:0007669"/>
    <property type="project" value="UniProtKB-SubCell"/>
</dbReference>
<dbReference type="InterPro" id="IPR044600">
    <property type="entry name" value="ATL1/ATL16-like"/>
</dbReference>
<evidence type="ECO:0000256" key="1">
    <source>
        <dbReference type="ARBA" id="ARBA00000900"/>
    </source>
</evidence>
<feature type="transmembrane region" description="Helical" evidence="15">
    <location>
        <begin position="16"/>
        <end position="37"/>
    </location>
</feature>
<evidence type="ECO:0000256" key="11">
    <source>
        <dbReference type="ARBA" id="ARBA00022989"/>
    </source>
</evidence>
<evidence type="ECO:0000256" key="5">
    <source>
        <dbReference type="ARBA" id="ARBA00022679"/>
    </source>
</evidence>
<dbReference type="CDD" id="cd16461">
    <property type="entry name" value="RING-H2_EL5-like"/>
    <property type="match status" value="1"/>
</dbReference>
<dbReference type="EMBL" id="JAAGAX010000009">
    <property type="protein sequence ID" value="KAF2303238.1"/>
    <property type="molecule type" value="Genomic_DNA"/>
</dbReference>
<dbReference type="AlphaFoldDB" id="A0A6A6LSK3"/>
<evidence type="ECO:0000256" key="2">
    <source>
        <dbReference type="ARBA" id="ARBA00004167"/>
    </source>
</evidence>